<protein>
    <submittedName>
        <fullName evidence="2">Uncharacterized protein</fullName>
    </submittedName>
</protein>
<keyword evidence="1" id="KW-0732">Signal</keyword>
<evidence type="ECO:0000256" key="1">
    <source>
        <dbReference type="SAM" id="SignalP"/>
    </source>
</evidence>
<evidence type="ECO:0000313" key="3">
    <source>
        <dbReference type="Proteomes" id="UP001497472"/>
    </source>
</evidence>
<organism evidence="2 3">
    <name type="scientific">Leptosia nina</name>
    <dbReference type="NCBI Taxonomy" id="320188"/>
    <lineage>
        <taxon>Eukaryota</taxon>
        <taxon>Metazoa</taxon>
        <taxon>Ecdysozoa</taxon>
        <taxon>Arthropoda</taxon>
        <taxon>Hexapoda</taxon>
        <taxon>Insecta</taxon>
        <taxon>Pterygota</taxon>
        <taxon>Neoptera</taxon>
        <taxon>Endopterygota</taxon>
        <taxon>Lepidoptera</taxon>
        <taxon>Glossata</taxon>
        <taxon>Ditrysia</taxon>
        <taxon>Papilionoidea</taxon>
        <taxon>Pieridae</taxon>
        <taxon>Pierinae</taxon>
        <taxon>Leptosia</taxon>
    </lineage>
</organism>
<feature type="chain" id="PRO_5043841583" evidence="1">
    <location>
        <begin position="24"/>
        <end position="184"/>
    </location>
</feature>
<reference evidence="2 3" key="1">
    <citation type="submission" date="2023-11" db="EMBL/GenBank/DDBJ databases">
        <authorList>
            <person name="Okamura Y."/>
        </authorList>
    </citation>
    <scope>NUCLEOTIDE SEQUENCE [LARGE SCALE GENOMIC DNA]</scope>
</reference>
<dbReference type="AlphaFoldDB" id="A0AAV1JR54"/>
<evidence type="ECO:0000313" key="2">
    <source>
        <dbReference type="EMBL" id="CAK1551973.1"/>
    </source>
</evidence>
<accession>A0AAV1JR54</accession>
<keyword evidence="3" id="KW-1185">Reference proteome</keyword>
<sequence>MMWAKGIFMILFYTLYTAVVVESNRNDTRCFQFTWLGPRYDNQSVFMNATCNDATKLADGIPCFQPLVVSDDGTWPDITYIWTHHLEATTCLLSQNDVCAQYTYYFNGHPENSTYMCTRAIDHNNTAITSGCYEQTSGSYRTRACFCRSIPGGVPCNKSYATEPLFFTALLLSLIALFLQNRNQ</sequence>
<proteinExistence type="predicted"/>
<dbReference type="Proteomes" id="UP001497472">
    <property type="component" value="Unassembled WGS sequence"/>
</dbReference>
<feature type="signal peptide" evidence="1">
    <location>
        <begin position="1"/>
        <end position="23"/>
    </location>
</feature>
<comment type="caution">
    <text evidence="2">The sequence shown here is derived from an EMBL/GenBank/DDBJ whole genome shotgun (WGS) entry which is preliminary data.</text>
</comment>
<name>A0AAV1JR54_9NEOP</name>
<dbReference type="EMBL" id="CAVLEF010000132">
    <property type="protein sequence ID" value="CAK1551973.1"/>
    <property type="molecule type" value="Genomic_DNA"/>
</dbReference>
<gene>
    <name evidence="2" type="ORF">LNINA_LOCUS11064</name>
</gene>